<evidence type="ECO:0000256" key="15">
    <source>
        <dbReference type="SAM" id="SignalP"/>
    </source>
</evidence>
<evidence type="ECO:0000256" key="8">
    <source>
        <dbReference type="ARBA" id="ARBA00022848"/>
    </source>
</evidence>
<evidence type="ECO:0000256" key="11">
    <source>
        <dbReference type="ARBA" id="ARBA00023033"/>
    </source>
</evidence>
<keyword evidence="15" id="KW-0732">Signal</keyword>
<evidence type="ECO:0000256" key="6">
    <source>
        <dbReference type="ARBA" id="ARBA00022723"/>
    </source>
</evidence>
<evidence type="ECO:0000256" key="13">
    <source>
        <dbReference type="PIRSR" id="PIRSR602401-1"/>
    </source>
</evidence>
<dbReference type="EMBL" id="AK417639">
    <property type="protein sequence ID" value="BAN20854.1"/>
    <property type="molecule type" value="mRNA"/>
</dbReference>
<dbReference type="SUPFAM" id="SSF48264">
    <property type="entry name" value="Cytochrome P450"/>
    <property type="match status" value="1"/>
</dbReference>
<evidence type="ECO:0000256" key="12">
    <source>
        <dbReference type="ARBA" id="ARBA00023136"/>
    </source>
</evidence>
<dbReference type="PRINTS" id="PR00385">
    <property type="entry name" value="P450"/>
</dbReference>
<dbReference type="InterPro" id="IPR036396">
    <property type="entry name" value="Cyt_P450_sf"/>
</dbReference>
<dbReference type="PANTHER" id="PTHR24292">
    <property type="entry name" value="CYTOCHROME P450"/>
    <property type="match status" value="1"/>
</dbReference>
<evidence type="ECO:0000256" key="5">
    <source>
        <dbReference type="ARBA" id="ARBA00022617"/>
    </source>
</evidence>
<evidence type="ECO:0000256" key="2">
    <source>
        <dbReference type="ARBA" id="ARBA00004174"/>
    </source>
</evidence>
<sequence length="510" mass="59710">MITITLAVIALSLIAYLVKKAWDINQHWEKKGIKHCKPVLFFGNCFPIVLNKKSLSDIIGELYNKYPKEQVLGFYDFLTPRLFIRDPELLQKILIKDFTHFTDHGFEINSETNPTDDQLFVMNGSRWRAFRNKMSPIFTSGKLKDMYTTMSSCGENLIEYLKKRENEDIDIRELMGLFSMDVIGAAVFGMDPGTLKNPDCEFRVMGKRLTETNFQNILRFWLLLAFPKFFQKLGISFQDNIVNTYYGKLIQQNFEYRKEKQVYRNDFTQMLLQLKEKGKVEVQSWDSNDDYLKTNEPVGNIEQYEITDNIILAQAQSFMVAGFETTAILLAFTLFELTQNPEMQEKVREEIFEQTKHHGGFTYEALKNMKYLEATIKETQRLYPMVAYLFRACTKDYELPDGYVIKKGDHIAIPVSAVHLDPNNYPDPKVYRPERFLEPIKQGIYLPFGEGPRICIAMRYAIMVMKYGLAKFLMHYRAKLSEKTKVPLQYNYRFFTPVPSNKIMLKIEKI</sequence>
<comment type="cofactor">
    <cofactor evidence="1 13">
        <name>heme</name>
        <dbReference type="ChEBI" id="CHEBI:30413"/>
    </cofactor>
</comment>
<protein>
    <submittedName>
        <fullName evidence="16">CytochromeP450</fullName>
    </submittedName>
</protein>
<comment type="similarity">
    <text evidence="4 14">Belongs to the cytochrome P450 family.</text>
</comment>
<dbReference type="GO" id="GO:0020037">
    <property type="term" value="F:heme binding"/>
    <property type="evidence" value="ECO:0007669"/>
    <property type="project" value="InterPro"/>
</dbReference>
<feature type="chain" id="PRO_5004381242" evidence="15">
    <location>
        <begin position="22"/>
        <end position="510"/>
    </location>
</feature>
<evidence type="ECO:0000256" key="10">
    <source>
        <dbReference type="ARBA" id="ARBA00023004"/>
    </source>
</evidence>
<keyword evidence="10 13" id="KW-0408">Iron</keyword>
<dbReference type="InterPro" id="IPR050476">
    <property type="entry name" value="Insect_CytP450_Detox"/>
</dbReference>
<keyword evidence="11 14" id="KW-0503">Monooxygenase</keyword>
<dbReference type="PANTHER" id="PTHR24292:SF54">
    <property type="entry name" value="CYP9F3-RELATED"/>
    <property type="match status" value="1"/>
</dbReference>
<dbReference type="InterPro" id="IPR002401">
    <property type="entry name" value="Cyt_P450_E_grp-I"/>
</dbReference>
<dbReference type="GO" id="GO:0005789">
    <property type="term" value="C:endoplasmic reticulum membrane"/>
    <property type="evidence" value="ECO:0007669"/>
    <property type="project" value="UniProtKB-SubCell"/>
</dbReference>
<keyword evidence="8" id="KW-0492">Microsome</keyword>
<keyword evidence="6 13" id="KW-0479">Metal-binding</keyword>
<dbReference type="CDD" id="cd11056">
    <property type="entry name" value="CYP6-like"/>
    <property type="match status" value="1"/>
</dbReference>
<proteinExistence type="evidence at transcript level"/>
<organism evidence="16">
    <name type="scientific">Riptortus pedestris</name>
    <name type="common">Bean bug</name>
    <dbReference type="NCBI Taxonomy" id="329032"/>
    <lineage>
        <taxon>Eukaryota</taxon>
        <taxon>Metazoa</taxon>
        <taxon>Ecdysozoa</taxon>
        <taxon>Arthropoda</taxon>
        <taxon>Hexapoda</taxon>
        <taxon>Insecta</taxon>
        <taxon>Pterygota</taxon>
        <taxon>Neoptera</taxon>
        <taxon>Paraneoptera</taxon>
        <taxon>Hemiptera</taxon>
        <taxon>Heteroptera</taxon>
        <taxon>Panheteroptera</taxon>
        <taxon>Pentatomomorpha</taxon>
        <taxon>Coreoidea</taxon>
        <taxon>Alydidae</taxon>
        <taxon>Riptortus</taxon>
    </lineage>
</organism>
<evidence type="ECO:0000256" key="7">
    <source>
        <dbReference type="ARBA" id="ARBA00022824"/>
    </source>
</evidence>
<evidence type="ECO:0000256" key="1">
    <source>
        <dbReference type="ARBA" id="ARBA00001971"/>
    </source>
</evidence>
<dbReference type="Pfam" id="PF00067">
    <property type="entry name" value="p450"/>
    <property type="match status" value="1"/>
</dbReference>
<evidence type="ECO:0000256" key="4">
    <source>
        <dbReference type="ARBA" id="ARBA00010617"/>
    </source>
</evidence>
<feature type="signal peptide" evidence="15">
    <location>
        <begin position="1"/>
        <end position="21"/>
    </location>
</feature>
<evidence type="ECO:0000256" key="3">
    <source>
        <dbReference type="ARBA" id="ARBA00004406"/>
    </source>
</evidence>
<keyword evidence="12" id="KW-0472">Membrane</keyword>
<dbReference type="PRINTS" id="PR00463">
    <property type="entry name" value="EP450I"/>
</dbReference>
<dbReference type="GO" id="GO:0004497">
    <property type="term" value="F:monooxygenase activity"/>
    <property type="evidence" value="ECO:0007669"/>
    <property type="project" value="UniProtKB-KW"/>
</dbReference>
<accession>R4WDL7</accession>
<evidence type="ECO:0000313" key="16">
    <source>
        <dbReference type="EMBL" id="BAN20854.1"/>
    </source>
</evidence>
<comment type="subcellular location">
    <subcellularLocation>
        <location evidence="3">Endoplasmic reticulum membrane</location>
        <topology evidence="3">Peripheral membrane protein</topology>
    </subcellularLocation>
    <subcellularLocation>
        <location evidence="2">Microsome membrane</location>
        <topology evidence="2">Peripheral membrane protein</topology>
    </subcellularLocation>
</comment>
<dbReference type="InterPro" id="IPR017972">
    <property type="entry name" value="Cyt_P450_CS"/>
</dbReference>
<evidence type="ECO:0000256" key="9">
    <source>
        <dbReference type="ARBA" id="ARBA00023002"/>
    </source>
</evidence>
<feature type="binding site" description="axial binding residue" evidence="13">
    <location>
        <position position="455"/>
    </location>
    <ligand>
        <name>heme</name>
        <dbReference type="ChEBI" id="CHEBI:30413"/>
    </ligand>
    <ligandPart>
        <name>Fe</name>
        <dbReference type="ChEBI" id="CHEBI:18248"/>
    </ligandPart>
</feature>
<keyword evidence="7" id="KW-0256">Endoplasmic reticulum</keyword>
<dbReference type="GO" id="GO:0016705">
    <property type="term" value="F:oxidoreductase activity, acting on paired donors, with incorporation or reduction of molecular oxygen"/>
    <property type="evidence" value="ECO:0007669"/>
    <property type="project" value="InterPro"/>
</dbReference>
<reference evidence="16" key="1">
    <citation type="journal article" date="2013" name="PLoS ONE">
        <title>Gene expression in gut symbiotic organ of stinkbug affected by extracellular bacterial symbiont.</title>
        <authorList>
            <person name="Futahashi R."/>
            <person name="Tanaka K."/>
            <person name="Tanahashi M."/>
            <person name="Nikoh N."/>
            <person name="Kikuchi Y."/>
            <person name="Lee B.L."/>
            <person name="Fukatsu T."/>
        </authorList>
    </citation>
    <scope>NUCLEOTIDE SEQUENCE</scope>
    <source>
        <tissue evidence="16">Midgut</tissue>
    </source>
</reference>
<dbReference type="Gene3D" id="1.10.630.10">
    <property type="entry name" value="Cytochrome P450"/>
    <property type="match status" value="1"/>
</dbReference>
<keyword evidence="9 14" id="KW-0560">Oxidoreductase</keyword>
<dbReference type="FunFam" id="1.10.630.10:FF:000042">
    <property type="entry name" value="Cytochrome P450"/>
    <property type="match status" value="1"/>
</dbReference>
<name>R4WDL7_RIPPE</name>
<dbReference type="InterPro" id="IPR001128">
    <property type="entry name" value="Cyt_P450"/>
</dbReference>
<dbReference type="AlphaFoldDB" id="R4WDL7"/>
<evidence type="ECO:0000256" key="14">
    <source>
        <dbReference type="RuleBase" id="RU000461"/>
    </source>
</evidence>
<dbReference type="GO" id="GO:0005506">
    <property type="term" value="F:iron ion binding"/>
    <property type="evidence" value="ECO:0007669"/>
    <property type="project" value="InterPro"/>
</dbReference>
<dbReference type="PROSITE" id="PS00086">
    <property type="entry name" value="CYTOCHROME_P450"/>
    <property type="match status" value="1"/>
</dbReference>
<keyword evidence="5 13" id="KW-0349">Heme</keyword>